<evidence type="ECO:0000313" key="2">
    <source>
        <dbReference type="Proteomes" id="UP000010959"/>
    </source>
</evidence>
<sequence length="62" mass="7306">MDFLSLQRRMEQFDCQPHRISRSRNPIATLGTYQGPEITKLGRSIPTFLRFPFVPYKVVYTT</sequence>
<reference evidence="1 2" key="1">
    <citation type="journal article" date="2013" name="Mar. Genomics">
        <title>Expression of sulfatases in Rhodopirellula baltica and the diversity of sulfatases in the genus Rhodopirellula.</title>
        <authorList>
            <person name="Wegner C.E."/>
            <person name="Richter-Heitmann T."/>
            <person name="Klindworth A."/>
            <person name="Klockow C."/>
            <person name="Richter M."/>
            <person name="Achstetter T."/>
            <person name="Glockner F.O."/>
            <person name="Harder J."/>
        </authorList>
    </citation>
    <scope>NUCLEOTIDE SEQUENCE [LARGE SCALE GENOMIC DNA]</scope>
    <source>
        <strain evidence="1 2">SWK14</strain>
    </source>
</reference>
<dbReference type="EMBL" id="AMWG01000030">
    <property type="protein sequence ID" value="ELP34517.1"/>
    <property type="molecule type" value="Genomic_DNA"/>
</dbReference>
<protein>
    <submittedName>
        <fullName evidence="1">Uncharacterized protein</fullName>
    </submittedName>
</protein>
<evidence type="ECO:0000313" key="1">
    <source>
        <dbReference type="EMBL" id="ELP34517.1"/>
    </source>
</evidence>
<name>L7CLP0_RHOBT</name>
<accession>L7CLP0</accession>
<dbReference type="Proteomes" id="UP000010959">
    <property type="component" value="Unassembled WGS sequence"/>
</dbReference>
<proteinExistence type="predicted"/>
<comment type="caution">
    <text evidence="1">The sequence shown here is derived from an EMBL/GenBank/DDBJ whole genome shotgun (WGS) entry which is preliminary data.</text>
</comment>
<dbReference type="AlphaFoldDB" id="L7CLP0"/>
<organism evidence="1 2">
    <name type="scientific">Rhodopirellula baltica SWK14</name>
    <dbReference type="NCBI Taxonomy" id="993516"/>
    <lineage>
        <taxon>Bacteria</taxon>
        <taxon>Pseudomonadati</taxon>
        <taxon>Planctomycetota</taxon>
        <taxon>Planctomycetia</taxon>
        <taxon>Pirellulales</taxon>
        <taxon>Pirellulaceae</taxon>
        <taxon>Rhodopirellula</taxon>
    </lineage>
</organism>
<gene>
    <name evidence="1" type="ORF">RBSWK_01527</name>
</gene>